<dbReference type="EMBL" id="KE504301">
    <property type="protein sequence ID" value="EPS93087.1"/>
    <property type="molecule type" value="Genomic_DNA"/>
</dbReference>
<reference evidence="5 6" key="1">
    <citation type="journal article" date="2012" name="Science">
        <title>The Paleozoic origin of enzymatic lignin decomposition reconstructed from 31 fungal genomes.</title>
        <authorList>
            <person name="Floudas D."/>
            <person name="Binder M."/>
            <person name="Riley R."/>
            <person name="Barry K."/>
            <person name="Blanchette R.A."/>
            <person name="Henrissat B."/>
            <person name="Martinez A.T."/>
            <person name="Otillar R."/>
            <person name="Spatafora J.W."/>
            <person name="Yadav J.S."/>
            <person name="Aerts A."/>
            <person name="Benoit I."/>
            <person name="Boyd A."/>
            <person name="Carlson A."/>
            <person name="Copeland A."/>
            <person name="Coutinho P.M."/>
            <person name="de Vries R.P."/>
            <person name="Ferreira P."/>
            <person name="Findley K."/>
            <person name="Foster B."/>
            <person name="Gaskell J."/>
            <person name="Glotzer D."/>
            <person name="Gorecki P."/>
            <person name="Heitman J."/>
            <person name="Hesse C."/>
            <person name="Hori C."/>
            <person name="Igarashi K."/>
            <person name="Jurgens J.A."/>
            <person name="Kallen N."/>
            <person name="Kersten P."/>
            <person name="Kohler A."/>
            <person name="Kuees U."/>
            <person name="Kumar T.K.A."/>
            <person name="Kuo A."/>
            <person name="LaButti K."/>
            <person name="Larrondo L.F."/>
            <person name="Lindquist E."/>
            <person name="Ling A."/>
            <person name="Lombard V."/>
            <person name="Lucas S."/>
            <person name="Lundell T."/>
            <person name="Martin R."/>
            <person name="McLaughlin D.J."/>
            <person name="Morgenstern I."/>
            <person name="Morin E."/>
            <person name="Murat C."/>
            <person name="Nagy L.G."/>
            <person name="Nolan M."/>
            <person name="Ohm R.A."/>
            <person name="Patyshakuliyeva A."/>
            <person name="Rokas A."/>
            <person name="Ruiz-Duenas F.J."/>
            <person name="Sabat G."/>
            <person name="Salamov A."/>
            <person name="Samejima M."/>
            <person name="Schmutz J."/>
            <person name="Slot J.C."/>
            <person name="St John F."/>
            <person name="Stenlid J."/>
            <person name="Sun H."/>
            <person name="Sun S."/>
            <person name="Syed K."/>
            <person name="Tsang A."/>
            <person name="Wiebenga A."/>
            <person name="Young D."/>
            <person name="Pisabarro A."/>
            <person name="Eastwood D.C."/>
            <person name="Martin F."/>
            <person name="Cullen D."/>
            <person name="Grigoriev I.V."/>
            <person name="Hibbett D.S."/>
        </authorList>
    </citation>
    <scope>NUCLEOTIDE SEQUENCE</scope>
    <source>
        <strain evidence="6">FP-58527</strain>
    </source>
</reference>
<sequence length="421" mass="45154">VSNLYYCQPILGNLARAFGVSENEVSNIPTLVQAGYAGGLLFITPLGDMVQRRQLILLLVFISASLSIGLAITRSLVAFEVVTFFVGFTSVVPQVLIPLAADLAPMDRKAGATAVVWAALMLGVLFARVLSGIIANFVTYRAVYWLAVGLQYLVLIAAYFIIPNVPRKNAQISYPGILWSMAKLATTEPLLIQSALAMLVSNMCFTNFWITLTFLLLDAPFHYSSLDIGLFGLLGMLGVVLGPFLGRTLDFVYPWYGAAAADVMLLIFQAVMVIGAGLNIAPVIIATLGLDVFRQTTSVSLVNMAFAVDPSARSRINAVMSVSLFIGQVIGTSASTQVFLQDGWRACYGMALAWTGFQGLILLLRGPHSPKTQWIGWSGGWRVRKPRPAPAVPALDVKASPERGSTEGAAMVSGEVGEKAV</sequence>
<feature type="transmembrane region" description="Helical" evidence="3">
    <location>
        <begin position="266"/>
        <end position="293"/>
    </location>
</feature>
<dbReference type="SUPFAM" id="SSF103473">
    <property type="entry name" value="MFS general substrate transporter"/>
    <property type="match status" value="1"/>
</dbReference>
<dbReference type="PANTHER" id="PTHR42910">
    <property type="entry name" value="TRANSPORTER SCO4007-RELATED"/>
    <property type="match status" value="1"/>
</dbReference>
<evidence type="ECO:0000256" key="2">
    <source>
        <dbReference type="SAM" id="MobiDB-lite"/>
    </source>
</evidence>
<keyword evidence="3" id="KW-0472">Membrane</keyword>
<dbReference type="Gene3D" id="1.20.1250.20">
    <property type="entry name" value="MFS general substrate transporter like domains"/>
    <property type="match status" value="2"/>
</dbReference>
<gene>
    <name evidence="5" type="ORF">FOMPIDRAFT_1136854</name>
</gene>
<dbReference type="eggNOG" id="ENOG502QUXC">
    <property type="taxonomic scope" value="Eukaryota"/>
</dbReference>
<dbReference type="InParanoid" id="S8DJU0"/>
<feature type="transmembrane region" description="Helical" evidence="3">
    <location>
        <begin position="112"/>
        <end position="130"/>
    </location>
</feature>
<proteinExistence type="predicted"/>
<dbReference type="Proteomes" id="UP000015241">
    <property type="component" value="Unassembled WGS sequence"/>
</dbReference>
<dbReference type="AlphaFoldDB" id="S8DJU0"/>
<dbReference type="Pfam" id="PF07690">
    <property type="entry name" value="MFS_1"/>
    <property type="match status" value="1"/>
</dbReference>
<comment type="subcellular location">
    <subcellularLocation>
        <location evidence="1">Membrane</location>
        <topology evidence="1">Multi-pass membrane protein</topology>
    </subcellularLocation>
</comment>
<dbReference type="HOGENOM" id="CLU_001265_23_3_1"/>
<keyword evidence="3" id="KW-1133">Transmembrane helix</keyword>
<dbReference type="InterPro" id="IPR036259">
    <property type="entry name" value="MFS_trans_sf"/>
</dbReference>
<feature type="region of interest" description="Disordered" evidence="2">
    <location>
        <begin position="398"/>
        <end position="421"/>
    </location>
</feature>
<evidence type="ECO:0000313" key="6">
    <source>
        <dbReference type="Proteomes" id="UP000015241"/>
    </source>
</evidence>
<feature type="transmembrane region" description="Helical" evidence="3">
    <location>
        <begin position="79"/>
        <end position="100"/>
    </location>
</feature>
<dbReference type="GO" id="GO:0022857">
    <property type="term" value="F:transmembrane transporter activity"/>
    <property type="evidence" value="ECO:0007669"/>
    <property type="project" value="InterPro"/>
</dbReference>
<accession>S8DJU0</accession>
<dbReference type="PANTHER" id="PTHR42910:SF1">
    <property type="entry name" value="MAJOR FACILITATOR SUPERFAMILY (MFS) PROFILE DOMAIN-CONTAINING PROTEIN"/>
    <property type="match status" value="1"/>
</dbReference>
<evidence type="ECO:0000313" key="5">
    <source>
        <dbReference type="EMBL" id="EPS93087.1"/>
    </source>
</evidence>
<dbReference type="STRING" id="743788.S8DJU0"/>
<name>S8DJU0_FOMSC</name>
<feature type="non-terminal residue" evidence="5">
    <location>
        <position position="1"/>
    </location>
</feature>
<protein>
    <recommendedName>
        <fullName evidence="4">Major facilitator superfamily (MFS) profile domain-containing protein</fullName>
    </recommendedName>
</protein>
<organism evidence="5 6">
    <name type="scientific">Fomitopsis schrenkii</name>
    <name type="common">Brown rot fungus</name>
    <dbReference type="NCBI Taxonomy" id="2126942"/>
    <lineage>
        <taxon>Eukaryota</taxon>
        <taxon>Fungi</taxon>
        <taxon>Dikarya</taxon>
        <taxon>Basidiomycota</taxon>
        <taxon>Agaricomycotina</taxon>
        <taxon>Agaricomycetes</taxon>
        <taxon>Polyporales</taxon>
        <taxon>Fomitopsis</taxon>
    </lineage>
</organism>
<evidence type="ECO:0000259" key="4">
    <source>
        <dbReference type="PROSITE" id="PS50850"/>
    </source>
</evidence>
<keyword evidence="3" id="KW-0812">Transmembrane</keyword>
<dbReference type="PROSITE" id="PS50850">
    <property type="entry name" value="MFS"/>
    <property type="match status" value="1"/>
</dbReference>
<dbReference type="InterPro" id="IPR020846">
    <property type="entry name" value="MFS_dom"/>
</dbReference>
<feature type="transmembrane region" description="Helical" evidence="3">
    <location>
        <begin position="190"/>
        <end position="216"/>
    </location>
</feature>
<keyword evidence="6" id="KW-1185">Reference proteome</keyword>
<dbReference type="OrthoDB" id="2105912at2759"/>
<feature type="transmembrane region" description="Helical" evidence="3">
    <location>
        <begin position="142"/>
        <end position="162"/>
    </location>
</feature>
<evidence type="ECO:0000256" key="1">
    <source>
        <dbReference type="ARBA" id="ARBA00004141"/>
    </source>
</evidence>
<feature type="transmembrane region" description="Helical" evidence="3">
    <location>
        <begin position="55"/>
        <end position="72"/>
    </location>
</feature>
<dbReference type="InterPro" id="IPR011701">
    <property type="entry name" value="MFS"/>
</dbReference>
<evidence type="ECO:0000256" key="3">
    <source>
        <dbReference type="SAM" id="Phobius"/>
    </source>
</evidence>
<feature type="transmembrane region" description="Helical" evidence="3">
    <location>
        <begin position="228"/>
        <end position="246"/>
    </location>
</feature>
<feature type="domain" description="Major facilitator superfamily (MFS) profile" evidence="4">
    <location>
        <begin position="1"/>
        <end position="373"/>
    </location>
</feature>
<dbReference type="GO" id="GO:0016020">
    <property type="term" value="C:membrane"/>
    <property type="evidence" value="ECO:0007669"/>
    <property type="project" value="UniProtKB-SubCell"/>
</dbReference>